<keyword evidence="4" id="KW-1185">Reference proteome</keyword>
<dbReference type="Pfam" id="PF26640">
    <property type="entry name" value="DUF8212"/>
    <property type="match status" value="1"/>
</dbReference>
<dbReference type="STRING" id="1442369.A0A0D2FR02"/>
<gene>
    <name evidence="3" type="ORF">Z518_05492</name>
</gene>
<dbReference type="RefSeq" id="XP_013271758.1">
    <property type="nucleotide sequence ID" value="XM_013416304.1"/>
</dbReference>
<dbReference type="EMBL" id="KN847478">
    <property type="protein sequence ID" value="KIX04622.1"/>
    <property type="molecule type" value="Genomic_DNA"/>
</dbReference>
<name>A0A0D2FR02_9EURO</name>
<dbReference type="AlphaFoldDB" id="A0A0D2FR02"/>
<dbReference type="Pfam" id="PF06985">
    <property type="entry name" value="HET"/>
    <property type="match status" value="1"/>
</dbReference>
<sequence length="338" mass="38740">MKELQQNPSQHATRLALKEGFQKIEGCCRQASQEGLDWIWVDTCCIDKTSSSETSEAINSMFNWYRDSRVCYVYLADVTDGECLEDKDSTFRRSRWFTRGWTLQELLAPTDLLFFSKSWTFLEKRQTLCNIIEEITRIPSGFLGRKRLSEASIAQRMSWAARRTTTRKEDAAYCLLGIFDVNMPLLYGEGEKAFQRLQEEIIGQTDDQSIFAWESHQTEESDLNTAEIGALALSPSDFDGCGDIVQCEAWKPQHTMSFELTKKGLRIEMPLITRSIHHSEELFSVKQQILGLLNCRRSDDFLHLIAIPLGRPSVLFSDDQITSDGELLLSILTPYNPY</sequence>
<feature type="domain" description="Heterokaryon incompatibility" evidence="1">
    <location>
        <begin position="22"/>
        <end position="83"/>
    </location>
</feature>
<feature type="domain" description="DUF8212" evidence="2">
    <location>
        <begin position="192"/>
        <end position="222"/>
    </location>
</feature>
<dbReference type="VEuPathDB" id="FungiDB:Z518_05492"/>
<dbReference type="PANTHER" id="PTHR10622:SF10">
    <property type="entry name" value="HET DOMAIN-CONTAINING PROTEIN"/>
    <property type="match status" value="1"/>
</dbReference>
<evidence type="ECO:0000259" key="1">
    <source>
        <dbReference type="Pfam" id="PF06985"/>
    </source>
</evidence>
<dbReference type="OrthoDB" id="674604at2759"/>
<proteinExistence type="predicted"/>
<evidence type="ECO:0000313" key="3">
    <source>
        <dbReference type="EMBL" id="KIX04622.1"/>
    </source>
</evidence>
<accession>A0A0D2FR02</accession>
<protein>
    <submittedName>
        <fullName evidence="3">Rhinocladiella mackenziei CBS 650.93 unplaced genomic scaffold supercont1.4, whole genome shotgun sequence</fullName>
    </submittedName>
</protein>
<dbReference type="HOGENOM" id="CLU_000288_138_0_1"/>
<dbReference type="InterPro" id="IPR058525">
    <property type="entry name" value="DUF8212"/>
</dbReference>
<evidence type="ECO:0000259" key="2">
    <source>
        <dbReference type="Pfam" id="PF26640"/>
    </source>
</evidence>
<dbReference type="GeneID" id="25293563"/>
<dbReference type="Proteomes" id="UP000053617">
    <property type="component" value="Unassembled WGS sequence"/>
</dbReference>
<organism evidence="3 4">
    <name type="scientific">Rhinocladiella mackenziei CBS 650.93</name>
    <dbReference type="NCBI Taxonomy" id="1442369"/>
    <lineage>
        <taxon>Eukaryota</taxon>
        <taxon>Fungi</taxon>
        <taxon>Dikarya</taxon>
        <taxon>Ascomycota</taxon>
        <taxon>Pezizomycotina</taxon>
        <taxon>Eurotiomycetes</taxon>
        <taxon>Chaetothyriomycetidae</taxon>
        <taxon>Chaetothyriales</taxon>
        <taxon>Herpotrichiellaceae</taxon>
        <taxon>Rhinocladiella</taxon>
    </lineage>
</organism>
<dbReference type="PANTHER" id="PTHR10622">
    <property type="entry name" value="HET DOMAIN-CONTAINING PROTEIN"/>
    <property type="match status" value="1"/>
</dbReference>
<reference evidence="3 4" key="1">
    <citation type="submission" date="2015-01" db="EMBL/GenBank/DDBJ databases">
        <title>The Genome Sequence of Rhinocladiella mackenzie CBS 650.93.</title>
        <authorList>
            <consortium name="The Broad Institute Genomics Platform"/>
            <person name="Cuomo C."/>
            <person name="de Hoog S."/>
            <person name="Gorbushina A."/>
            <person name="Stielow B."/>
            <person name="Teixiera M."/>
            <person name="Abouelleil A."/>
            <person name="Chapman S.B."/>
            <person name="Priest M."/>
            <person name="Young S.K."/>
            <person name="Wortman J."/>
            <person name="Nusbaum C."/>
            <person name="Birren B."/>
        </authorList>
    </citation>
    <scope>NUCLEOTIDE SEQUENCE [LARGE SCALE GENOMIC DNA]</scope>
    <source>
        <strain evidence="3 4">CBS 650.93</strain>
    </source>
</reference>
<evidence type="ECO:0000313" key="4">
    <source>
        <dbReference type="Proteomes" id="UP000053617"/>
    </source>
</evidence>
<dbReference type="InterPro" id="IPR010730">
    <property type="entry name" value="HET"/>
</dbReference>